<dbReference type="Proteomes" id="UP000633205">
    <property type="component" value="Unassembled WGS sequence"/>
</dbReference>
<keyword evidence="2" id="KW-1185">Reference proteome</keyword>
<sequence>MPLVPVNGNLFDFGQVVVPPALEPRLWFVANQSWLAATGGAFFNAEVRATWRQETGGFHADLWSEPNDPRLWYTMRLDYLEPGQEQEQPGNRARGFFEWHYKIFPGEGGNLGDIIGQQVGLALVYAAPNAPSMPRWNQIHWNTSTGWVYEREWTP</sequence>
<proteinExistence type="predicted"/>
<reference evidence="1" key="2">
    <citation type="submission" date="2020-09" db="EMBL/GenBank/DDBJ databases">
        <authorList>
            <person name="Sun Q."/>
            <person name="Zhou Y."/>
        </authorList>
    </citation>
    <scope>NUCLEOTIDE SEQUENCE</scope>
    <source>
        <strain evidence="1">CGMCC 1.15152</strain>
    </source>
</reference>
<dbReference type="RefSeq" id="WP_188711348.1">
    <property type="nucleotide sequence ID" value="NZ_BMHO01000001.1"/>
</dbReference>
<protein>
    <submittedName>
        <fullName evidence="1">Uncharacterized protein</fullName>
    </submittedName>
</protein>
<comment type="caution">
    <text evidence="1">The sequence shown here is derived from an EMBL/GenBank/DDBJ whole genome shotgun (WGS) entry which is preliminary data.</text>
</comment>
<dbReference type="AlphaFoldDB" id="A0A917DE65"/>
<reference evidence="1" key="1">
    <citation type="journal article" date="2014" name="Int. J. Syst. Evol. Microbiol.">
        <title>Complete genome sequence of Corynebacterium casei LMG S-19264T (=DSM 44701T), isolated from a smear-ripened cheese.</title>
        <authorList>
            <consortium name="US DOE Joint Genome Institute (JGI-PGF)"/>
            <person name="Walter F."/>
            <person name="Albersmeier A."/>
            <person name="Kalinowski J."/>
            <person name="Ruckert C."/>
        </authorList>
    </citation>
    <scope>NUCLEOTIDE SEQUENCE</scope>
    <source>
        <strain evidence="1">CGMCC 1.15152</strain>
    </source>
</reference>
<accession>A0A917DE65</accession>
<organism evidence="1 2">
    <name type="scientific">Microbacterium faecale</name>
    <dbReference type="NCBI Taxonomy" id="1804630"/>
    <lineage>
        <taxon>Bacteria</taxon>
        <taxon>Bacillati</taxon>
        <taxon>Actinomycetota</taxon>
        <taxon>Actinomycetes</taxon>
        <taxon>Micrococcales</taxon>
        <taxon>Microbacteriaceae</taxon>
        <taxon>Microbacterium</taxon>
    </lineage>
</organism>
<gene>
    <name evidence="1" type="ORF">GCM10010915_11740</name>
</gene>
<evidence type="ECO:0000313" key="1">
    <source>
        <dbReference type="EMBL" id="GGD33005.1"/>
    </source>
</evidence>
<dbReference type="EMBL" id="BMHO01000001">
    <property type="protein sequence ID" value="GGD33005.1"/>
    <property type="molecule type" value="Genomic_DNA"/>
</dbReference>
<name>A0A917DE65_9MICO</name>
<evidence type="ECO:0000313" key="2">
    <source>
        <dbReference type="Proteomes" id="UP000633205"/>
    </source>
</evidence>